<dbReference type="EMBL" id="CH902618">
    <property type="protein sequence ID" value="KPU78701.1"/>
    <property type="molecule type" value="Genomic_DNA"/>
</dbReference>
<name>A0A0P8ZVU3_DROAN</name>
<evidence type="ECO:0000313" key="3">
    <source>
        <dbReference type="Proteomes" id="UP000007801"/>
    </source>
</evidence>
<dbReference type="Proteomes" id="UP000007801">
    <property type="component" value="Unassembled WGS sequence"/>
</dbReference>
<dbReference type="GeneID" id="26514247"/>
<sequence length="135" mass="14817">MSPAVRRCTCVVVVAKKTPGSVRKPPDRLRSARQKPTSSHRSSFDPEVYGGDTAWIIGQGSRKSFPRSAPKRARTRSRLEPRSARSVTGDVCVIGAAEDQERAGTWPTQERGGHNLTFRSRTACSFEPTAFNLMG</sequence>
<keyword evidence="3" id="KW-1185">Reference proteome</keyword>
<evidence type="ECO:0000313" key="2">
    <source>
        <dbReference type="EMBL" id="KPU78701.1"/>
    </source>
</evidence>
<protein>
    <submittedName>
        <fullName evidence="2">Uncharacterized protein</fullName>
    </submittedName>
</protein>
<reference evidence="2 3" key="1">
    <citation type="journal article" date="2007" name="Nature">
        <title>Evolution of genes and genomes on the Drosophila phylogeny.</title>
        <authorList>
            <consortium name="Drosophila 12 Genomes Consortium"/>
            <person name="Clark A.G."/>
            <person name="Eisen M.B."/>
            <person name="Smith D.R."/>
            <person name="Bergman C.M."/>
            <person name="Oliver B."/>
            <person name="Markow T.A."/>
            <person name="Kaufman T.C."/>
            <person name="Kellis M."/>
            <person name="Gelbart W."/>
            <person name="Iyer V.N."/>
            <person name="Pollard D.A."/>
            <person name="Sackton T.B."/>
            <person name="Larracuente A.M."/>
            <person name="Singh N.D."/>
            <person name="Abad J.P."/>
            <person name="Abt D.N."/>
            <person name="Adryan B."/>
            <person name="Aguade M."/>
            <person name="Akashi H."/>
            <person name="Anderson W.W."/>
            <person name="Aquadro C.F."/>
            <person name="Ardell D.H."/>
            <person name="Arguello R."/>
            <person name="Artieri C.G."/>
            <person name="Barbash D.A."/>
            <person name="Barker D."/>
            <person name="Barsanti P."/>
            <person name="Batterham P."/>
            <person name="Batzoglou S."/>
            <person name="Begun D."/>
            <person name="Bhutkar A."/>
            <person name="Blanco E."/>
            <person name="Bosak S.A."/>
            <person name="Bradley R.K."/>
            <person name="Brand A.D."/>
            <person name="Brent M.R."/>
            <person name="Brooks A.N."/>
            <person name="Brown R.H."/>
            <person name="Butlin R.K."/>
            <person name="Caggese C."/>
            <person name="Calvi B.R."/>
            <person name="Bernardo de Carvalho A."/>
            <person name="Caspi A."/>
            <person name="Castrezana S."/>
            <person name="Celniker S.E."/>
            <person name="Chang J.L."/>
            <person name="Chapple C."/>
            <person name="Chatterji S."/>
            <person name="Chinwalla A."/>
            <person name="Civetta A."/>
            <person name="Clifton S.W."/>
            <person name="Comeron J.M."/>
            <person name="Costello J.C."/>
            <person name="Coyne J.A."/>
            <person name="Daub J."/>
            <person name="David R.G."/>
            <person name="Delcher A.L."/>
            <person name="Delehaunty K."/>
            <person name="Do C.B."/>
            <person name="Ebling H."/>
            <person name="Edwards K."/>
            <person name="Eickbush T."/>
            <person name="Evans J.D."/>
            <person name="Filipski A."/>
            <person name="Findeiss S."/>
            <person name="Freyhult E."/>
            <person name="Fulton L."/>
            <person name="Fulton R."/>
            <person name="Garcia A.C."/>
            <person name="Gardiner A."/>
            <person name="Garfield D.A."/>
            <person name="Garvin B.E."/>
            <person name="Gibson G."/>
            <person name="Gilbert D."/>
            <person name="Gnerre S."/>
            <person name="Godfrey J."/>
            <person name="Good R."/>
            <person name="Gotea V."/>
            <person name="Gravely B."/>
            <person name="Greenberg A.J."/>
            <person name="Griffiths-Jones S."/>
            <person name="Gross S."/>
            <person name="Guigo R."/>
            <person name="Gustafson E.A."/>
            <person name="Haerty W."/>
            <person name="Hahn M.W."/>
            <person name="Halligan D.L."/>
            <person name="Halpern A.L."/>
            <person name="Halter G.M."/>
            <person name="Han M.V."/>
            <person name="Heger A."/>
            <person name="Hillier L."/>
            <person name="Hinrichs A.S."/>
            <person name="Holmes I."/>
            <person name="Hoskins R.A."/>
            <person name="Hubisz M.J."/>
            <person name="Hultmark D."/>
            <person name="Huntley M.A."/>
            <person name="Jaffe D.B."/>
            <person name="Jagadeeshan S."/>
            <person name="Jeck W.R."/>
            <person name="Johnson J."/>
            <person name="Jones C.D."/>
            <person name="Jordan W.C."/>
            <person name="Karpen G.H."/>
            <person name="Kataoka E."/>
            <person name="Keightley P.D."/>
            <person name="Kheradpour P."/>
            <person name="Kirkness E.F."/>
            <person name="Koerich L.B."/>
            <person name="Kristiansen K."/>
            <person name="Kudrna D."/>
            <person name="Kulathinal R.J."/>
            <person name="Kumar S."/>
            <person name="Kwok R."/>
            <person name="Lander E."/>
            <person name="Langley C.H."/>
            <person name="Lapoint R."/>
            <person name="Lazzaro B.P."/>
            <person name="Lee S.J."/>
            <person name="Levesque L."/>
            <person name="Li R."/>
            <person name="Lin C.F."/>
            <person name="Lin M.F."/>
            <person name="Lindblad-Toh K."/>
            <person name="Llopart A."/>
            <person name="Long M."/>
            <person name="Low L."/>
            <person name="Lozovsky E."/>
            <person name="Lu J."/>
            <person name="Luo M."/>
            <person name="Machado C.A."/>
            <person name="Makalowski W."/>
            <person name="Marzo M."/>
            <person name="Matsuda M."/>
            <person name="Matzkin L."/>
            <person name="McAllister B."/>
            <person name="McBride C.S."/>
            <person name="McKernan B."/>
            <person name="McKernan K."/>
            <person name="Mendez-Lago M."/>
            <person name="Minx P."/>
            <person name="Mollenhauer M.U."/>
            <person name="Montooth K."/>
            <person name="Mount S.M."/>
            <person name="Mu X."/>
            <person name="Myers E."/>
            <person name="Negre B."/>
            <person name="Newfeld S."/>
            <person name="Nielsen R."/>
            <person name="Noor M.A."/>
            <person name="O'Grady P."/>
            <person name="Pachter L."/>
            <person name="Papaceit M."/>
            <person name="Parisi M.J."/>
            <person name="Parisi M."/>
            <person name="Parts L."/>
            <person name="Pedersen J.S."/>
            <person name="Pesole G."/>
            <person name="Phillippy A.M."/>
            <person name="Ponting C.P."/>
            <person name="Pop M."/>
            <person name="Porcelli D."/>
            <person name="Powell J.R."/>
            <person name="Prohaska S."/>
            <person name="Pruitt K."/>
            <person name="Puig M."/>
            <person name="Quesneville H."/>
            <person name="Ram K.R."/>
            <person name="Rand D."/>
            <person name="Rasmussen M.D."/>
            <person name="Reed L.K."/>
            <person name="Reenan R."/>
            <person name="Reily A."/>
            <person name="Remington K.A."/>
            <person name="Rieger T.T."/>
            <person name="Ritchie M.G."/>
            <person name="Robin C."/>
            <person name="Rogers Y.H."/>
            <person name="Rohde C."/>
            <person name="Rozas J."/>
            <person name="Rubenfield M.J."/>
            <person name="Ruiz A."/>
            <person name="Russo S."/>
            <person name="Salzberg S.L."/>
            <person name="Sanchez-Gracia A."/>
            <person name="Saranga D.J."/>
            <person name="Sato H."/>
            <person name="Schaeffer S.W."/>
            <person name="Schatz M.C."/>
            <person name="Schlenke T."/>
            <person name="Schwartz R."/>
            <person name="Segarra C."/>
            <person name="Singh R.S."/>
            <person name="Sirot L."/>
            <person name="Sirota M."/>
            <person name="Sisneros N.B."/>
            <person name="Smith C.D."/>
            <person name="Smith T.F."/>
            <person name="Spieth J."/>
            <person name="Stage D.E."/>
            <person name="Stark A."/>
            <person name="Stephan W."/>
            <person name="Strausberg R.L."/>
            <person name="Strempel S."/>
            <person name="Sturgill D."/>
            <person name="Sutton G."/>
            <person name="Sutton G.G."/>
            <person name="Tao W."/>
            <person name="Teichmann S."/>
            <person name="Tobari Y.N."/>
            <person name="Tomimura Y."/>
            <person name="Tsolas J.M."/>
            <person name="Valente V.L."/>
            <person name="Venter E."/>
            <person name="Venter J.C."/>
            <person name="Vicario S."/>
            <person name="Vieira F.G."/>
            <person name="Vilella A.J."/>
            <person name="Villasante A."/>
            <person name="Walenz B."/>
            <person name="Wang J."/>
            <person name="Wasserman M."/>
            <person name="Watts T."/>
            <person name="Wilson D."/>
            <person name="Wilson R.K."/>
            <person name="Wing R.A."/>
            <person name="Wolfner M.F."/>
            <person name="Wong A."/>
            <person name="Wong G.K."/>
            <person name="Wu C.I."/>
            <person name="Wu G."/>
            <person name="Yamamoto D."/>
            <person name="Yang H.P."/>
            <person name="Yang S.P."/>
            <person name="Yorke J.A."/>
            <person name="Yoshida K."/>
            <person name="Zdobnov E."/>
            <person name="Zhang P."/>
            <person name="Zhang Y."/>
            <person name="Zimin A.V."/>
            <person name="Baldwin J."/>
            <person name="Abdouelleil A."/>
            <person name="Abdulkadir J."/>
            <person name="Abebe A."/>
            <person name="Abera B."/>
            <person name="Abreu J."/>
            <person name="Acer S.C."/>
            <person name="Aftuck L."/>
            <person name="Alexander A."/>
            <person name="An P."/>
            <person name="Anderson E."/>
            <person name="Anderson S."/>
            <person name="Arachi H."/>
            <person name="Azer M."/>
            <person name="Bachantsang P."/>
            <person name="Barry A."/>
            <person name="Bayul T."/>
            <person name="Berlin A."/>
            <person name="Bessette D."/>
            <person name="Bloom T."/>
            <person name="Blye J."/>
            <person name="Boguslavskiy L."/>
            <person name="Bonnet C."/>
            <person name="Boukhgalter B."/>
            <person name="Bourzgui I."/>
            <person name="Brown A."/>
            <person name="Cahill P."/>
            <person name="Channer S."/>
            <person name="Cheshatsang Y."/>
            <person name="Chuda L."/>
            <person name="Citroen M."/>
            <person name="Collymore A."/>
            <person name="Cooke P."/>
            <person name="Costello M."/>
            <person name="D'Aco K."/>
            <person name="Daza R."/>
            <person name="De Haan G."/>
            <person name="DeGray S."/>
            <person name="DeMaso C."/>
            <person name="Dhargay N."/>
            <person name="Dooley K."/>
            <person name="Dooley E."/>
            <person name="Doricent M."/>
            <person name="Dorje P."/>
            <person name="Dorjee K."/>
            <person name="Dupes A."/>
            <person name="Elong R."/>
            <person name="Falk J."/>
            <person name="Farina A."/>
            <person name="Faro S."/>
            <person name="Ferguson D."/>
            <person name="Fisher S."/>
            <person name="Foley C.D."/>
            <person name="Franke A."/>
            <person name="Friedrich D."/>
            <person name="Gadbois L."/>
            <person name="Gearin G."/>
            <person name="Gearin C.R."/>
            <person name="Giannoukos G."/>
            <person name="Goode T."/>
            <person name="Graham J."/>
            <person name="Grandbois E."/>
            <person name="Grewal S."/>
            <person name="Gyaltsen K."/>
            <person name="Hafez N."/>
            <person name="Hagos B."/>
            <person name="Hall J."/>
            <person name="Henson C."/>
            <person name="Hollinger A."/>
            <person name="Honan T."/>
            <person name="Huard M.D."/>
            <person name="Hughes L."/>
            <person name="Hurhula B."/>
            <person name="Husby M.E."/>
            <person name="Kamat A."/>
            <person name="Kanga B."/>
            <person name="Kashin S."/>
            <person name="Khazanovich D."/>
            <person name="Kisner P."/>
            <person name="Lance K."/>
            <person name="Lara M."/>
            <person name="Lee W."/>
            <person name="Lennon N."/>
            <person name="Letendre F."/>
            <person name="LeVine R."/>
            <person name="Lipovsky A."/>
            <person name="Liu X."/>
            <person name="Liu J."/>
            <person name="Liu S."/>
            <person name="Lokyitsang T."/>
            <person name="Lokyitsang Y."/>
            <person name="Lubonja R."/>
            <person name="Lui A."/>
            <person name="MacDonald P."/>
            <person name="Magnisalis V."/>
            <person name="Maru K."/>
            <person name="Matthews C."/>
            <person name="McCusker W."/>
            <person name="McDonough S."/>
            <person name="Mehta T."/>
            <person name="Meldrim J."/>
            <person name="Meneus L."/>
            <person name="Mihai O."/>
            <person name="Mihalev A."/>
            <person name="Mihova T."/>
            <person name="Mittelman R."/>
            <person name="Mlenga V."/>
            <person name="Montmayeur A."/>
            <person name="Mulrain L."/>
            <person name="Navidi A."/>
            <person name="Naylor J."/>
            <person name="Negash T."/>
            <person name="Nguyen T."/>
            <person name="Nguyen N."/>
            <person name="Nicol R."/>
            <person name="Norbu C."/>
            <person name="Norbu N."/>
            <person name="Novod N."/>
            <person name="O'Neill B."/>
            <person name="Osman S."/>
            <person name="Markiewicz E."/>
            <person name="Oyono O.L."/>
            <person name="Patti C."/>
            <person name="Phunkhang P."/>
            <person name="Pierre F."/>
            <person name="Priest M."/>
            <person name="Raghuraman S."/>
            <person name="Rege F."/>
            <person name="Reyes R."/>
            <person name="Rise C."/>
            <person name="Rogov P."/>
            <person name="Ross K."/>
            <person name="Ryan E."/>
            <person name="Settipalli S."/>
            <person name="Shea T."/>
            <person name="Sherpa N."/>
            <person name="Shi L."/>
            <person name="Shih D."/>
            <person name="Sparrow T."/>
            <person name="Spaulding J."/>
            <person name="Stalker J."/>
            <person name="Stange-Thomann N."/>
            <person name="Stavropoulos S."/>
            <person name="Stone C."/>
            <person name="Strader C."/>
            <person name="Tesfaye S."/>
            <person name="Thomson T."/>
            <person name="Thoulutsang Y."/>
            <person name="Thoulutsang D."/>
            <person name="Topham K."/>
            <person name="Topping I."/>
            <person name="Tsamla T."/>
            <person name="Vassiliev H."/>
            <person name="Vo A."/>
            <person name="Wangchuk T."/>
            <person name="Wangdi T."/>
            <person name="Weiand M."/>
            <person name="Wilkinson J."/>
            <person name="Wilson A."/>
            <person name="Yadav S."/>
            <person name="Young G."/>
            <person name="Yu Q."/>
            <person name="Zembek L."/>
            <person name="Zhong D."/>
            <person name="Zimmer A."/>
            <person name="Zwirko Z."/>
            <person name="Jaffe D.B."/>
            <person name="Alvarez P."/>
            <person name="Brockman W."/>
            <person name="Butler J."/>
            <person name="Chin C."/>
            <person name="Gnerre S."/>
            <person name="Grabherr M."/>
            <person name="Kleber M."/>
            <person name="Mauceli E."/>
            <person name="MacCallum I."/>
        </authorList>
    </citation>
    <scope>NUCLEOTIDE SEQUENCE [LARGE SCALE GENOMIC DNA]</scope>
    <source>
        <strain evidence="3">Tucson 14024-0371.13</strain>
    </source>
</reference>
<organism evidence="2 3">
    <name type="scientific">Drosophila ananassae</name>
    <name type="common">Fruit fly</name>
    <dbReference type="NCBI Taxonomy" id="7217"/>
    <lineage>
        <taxon>Eukaryota</taxon>
        <taxon>Metazoa</taxon>
        <taxon>Ecdysozoa</taxon>
        <taxon>Arthropoda</taxon>
        <taxon>Hexapoda</taxon>
        <taxon>Insecta</taxon>
        <taxon>Pterygota</taxon>
        <taxon>Neoptera</taxon>
        <taxon>Endopterygota</taxon>
        <taxon>Diptera</taxon>
        <taxon>Brachycera</taxon>
        <taxon>Muscomorpha</taxon>
        <taxon>Ephydroidea</taxon>
        <taxon>Drosophilidae</taxon>
        <taxon>Drosophila</taxon>
        <taxon>Sophophora</taxon>
    </lineage>
</organism>
<dbReference type="AlphaFoldDB" id="A0A0P8ZVU3"/>
<proteinExistence type="predicted"/>
<gene>
    <name evidence="2" type="primary">Dana\GF26838</name>
    <name evidence="2" type="ORF">GF26838</name>
</gene>
<dbReference type="KEGG" id="dan:26514247"/>
<accession>A0A0P8ZVU3</accession>
<dbReference type="InParanoid" id="A0A0P8ZVU3"/>
<feature type="region of interest" description="Disordered" evidence="1">
    <location>
        <begin position="60"/>
        <end position="85"/>
    </location>
</feature>
<evidence type="ECO:0000256" key="1">
    <source>
        <dbReference type="SAM" id="MobiDB-lite"/>
    </source>
</evidence>
<feature type="region of interest" description="Disordered" evidence="1">
    <location>
        <begin position="17"/>
        <end position="46"/>
    </location>
</feature>